<evidence type="ECO:0000313" key="1">
    <source>
        <dbReference type="EMBL" id="KAG8640984.1"/>
    </source>
</evidence>
<organism evidence="1 2">
    <name type="scientific">Manihot esculenta</name>
    <name type="common">Cassava</name>
    <name type="synonym">Jatropha manihot</name>
    <dbReference type="NCBI Taxonomy" id="3983"/>
    <lineage>
        <taxon>Eukaryota</taxon>
        <taxon>Viridiplantae</taxon>
        <taxon>Streptophyta</taxon>
        <taxon>Embryophyta</taxon>
        <taxon>Tracheophyta</taxon>
        <taxon>Spermatophyta</taxon>
        <taxon>Magnoliopsida</taxon>
        <taxon>eudicotyledons</taxon>
        <taxon>Gunneridae</taxon>
        <taxon>Pentapetalae</taxon>
        <taxon>rosids</taxon>
        <taxon>fabids</taxon>
        <taxon>Malpighiales</taxon>
        <taxon>Euphorbiaceae</taxon>
        <taxon>Crotonoideae</taxon>
        <taxon>Manihoteae</taxon>
        <taxon>Manihot</taxon>
    </lineage>
</organism>
<accession>A0ACB7GKU0</accession>
<dbReference type="Proteomes" id="UP000091857">
    <property type="component" value="Chromosome 13"/>
</dbReference>
<keyword evidence="2" id="KW-1185">Reference proteome</keyword>
<evidence type="ECO:0000313" key="2">
    <source>
        <dbReference type="Proteomes" id="UP000091857"/>
    </source>
</evidence>
<protein>
    <submittedName>
        <fullName evidence="1">Uncharacterized protein</fullName>
    </submittedName>
</protein>
<name>A0ACB7GKU0_MANES</name>
<gene>
    <name evidence="1" type="ORF">MANES_13G093526v8</name>
</gene>
<proteinExistence type="predicted"/>
<dbReference type="EMBL" id="CM004399">
    <property type="protein sequence ID" value="KAG8640984.1"/>
    <property type="molecule type" value="Genomic_DNA"/>
</dbReference>
<sequence length="191" mass="21946">MIHSLKLRKRGKNYRMVVKLNVSKAYECMEWDFLHHMLKCFGFHPKWIGWILQCVTTVSYSTQINRPSFDIRRLGLRGLVVSMHGPSVSYLLFVNDSILFSHASMEEARIIKQNLEQYSRASGKSINLNKSSLVFSPNTPMNIKQQKQAFNFLVERMDGKLSGWKEKLLSKGGKEVLIKAVCSTIPVYAMV</sequence>
<reference evidence="2" key="1">
    <citation type="journal article" date="2016" name="Nat. Biotechnol.">
        <title>Sequencing wild and cultivated cassava and related species reveals extensive interspecific hybridization and genetic diversity.</title>
        <authorList>
            <person name="Bredeson J.V."/>
            <person name="Lyons J.B."/>
            <person name="Prochnik S.E."/>
            <person name="Wu G.A."/>
            <person name="Ha C.M."/>
            <person name="Edsinger-Gonzales E."/>
            <person name="Grimwood J."/>
            <person name="Schmutz J."/>
            <person name="Rabbi I.Y."/>
            <person name="Egesi C."/>
            <person name="Nauluvula P."/>
            <person name="Lebot V."/>
            <person name="Ndunguru J."/>
            <person name="Mkamilo G."/>
            <person name="Bart R.S."/>
            <person name="Setter T.L."/>
            <person name="Gleadow R.M."/>
            <person name="Kulakow P."/>
            <person name="Ferguson M.E."/>
            <person name="Rounsley S."/>
            <person name="Rokhsar D.S."/>
        </authorList>
    </citation>
    <scope>NUCLEOTIDE SEQUENCE [LARGE SCALE GENOMIC DNA]</scope>
    <source>
        <strain evidence="2">cv. AM560-2</strain>
    </source>
</reference>
<comment type="caution">
    <text evidence="1">The sequence shown here is derived from an EMBL/GenBank/DDBJ whole genome shotgun (WGS) entry which is preliminary data.</text>
</comment>